<reference evidence="1" key="1">
    <citation type="journal article" date="2023" name="Mol. Phylogenet. Evol.">
        <title>Genome-scale phylogeny and comparative genomics of the fungal order Sordariales.</title>
        <authorList>
            <person name="Hensen N."/>
            <person name="Bonometti L."/>
            <person name="Westerberg I."/>
            <person name="Brannstrom I.O."/>
            <person name="Guillou S."/>
            <person name="Cros-Aarteil S."/>
            <person name="Calhoun S."/>
            <person name="Haridas S."/>
            <person name="Kuo A."/>
            <person name="Mondo S."/>
            <person name="Pangilinan J."/>
            <person name="Riley R."/>
            <person name="LaButti K."/>
            <person name="Andreopoulos B."/>
            <person name="Lipzen A."/>
            <person name="Chen C."/>
            <person name="Yan M."/>
            <person name="Daum C."/>
            <person name="Ng V."/>
            <person name="Clum A."/>
            <person name="Steindorff A."/>
            <person name="Ohm R.A."/>
            <person name="Martin F."/>
            <person name="Silar P."/>
            <person name="Natvig D.O."/>
            <person name="Lalanne C."/>
            <person name="Gautier V."/>
            <person name="Ament-Velasquez S.L."/>
            <person name="Kruys A."/>
            <person name="Hutchinson M.I."/>
            <person name="Powell A.J."/>
            <person name="Barry K."/>
            <person name="Miller A.N."/>
            <person name="Grigoriev I.V."/>
            <person name="Debuchy R."/>
            <person name="Gladieux P."/>
            <person name="Hiltunen Thoren M."/>
            <person name="Johannesson H."/>
        </authorList>
    </citation>
    <scope>NUCLEOTIDE SEQUENCE</scope>
    <source>
        <strain evidence="1">CBS 892.96</strain>
    </source>
</reference>
<dbReference type="EMBL" id="MU866477">
    <property type="protein sequence ID" value="KAK4171994.1"/>
    <property type="molecule type" value="Genomic_DNA"/>
</dbReference>
<evidence type="ECO:0000313" key="2">
    <source>
        <dbReference type="Proteomes" id="UP001302321"/>
    </source>
</evidence>
<organism evidence="1 2">
    <name type="scientific">Triangularia setosa</name>
    <dbReference type="NCBI Taxonomy" id="2587417"/>
    <lineage>
        <taxon>Eukaryota</taxon>
        <taxon>Fungi</taxon>
        <taxon>Dikarya</taxon>
        <taxon>Ascomycota</taxon>
        <taxon>Pezizomycotina</taxon>
        <taxon>Sordariomycetes</taxon>
        <taxon>Sordariomycetidae</taxon>
        <taxon>Sordariales</taxon>
        <taxon>Podosporaceae</taxon>
        <taxon>Triangularia</taxon>
    </lineage>
</organism>
<protein>
    <submittedName>
        <fullName evidence="1">Uncharacterized protein</fullName>
    </submittedName>
</protein>
<evidence type="ECO:0000313" key="1">
    <source>
        <dbReference type="EMBL" id="KAK4171994.1"/>
    </source>
</evidence>
<proteinExistence type="predicted"/>
<keyword evidence="2" id="KW-1185">Reference proteome</keyword>
<comment type="caution">
    <text evidence="1">The sequence shown here is derived from an EMBL/GenBank/DDBJ whole genome shotgun (WGS) entry which is preliminary data.</text>
</comment>
<reference evidence="1" key="2">
    <citation type="submission" date="2023-05" db="EMBL/GenBank/DDBJ databases">
        <authorList>
            <consortium name="Lawrence Berkeley National Laboratory"/>
            <person name="Steindorff A."/>
            <person name="Hensen N."/>
            <person name="Bonometti L."/>
            <person name="Westerberg I."/>
            <person name="Brannstrom I.O."/>
            <person name="Guillou S."/>
            <person name="Cros-Aarteil S."/>
            <person name="Calhoun S."/>
            <person name="Haridas S."/>
            <person name="Kuo A."/>
            <person name="Mondo S."/>
            <person name="Pangilinan J."/>
            <person name="Riley R."/>
            <person name="Labutti K."/>
            <person name="Andreopoulos B."/>
            <person name="Lipzen A."/>
            <person name="Chen C."/>
            <person name="Yanf M."/>
            <person name="Daum C."/>
            <person name="Ng V."/>
            <person name="Clum A."/>
            <person name="Ohm R."/>
            <person name="Martin F."/>
            <person name="Silar P."/>
            <person name="Natvig D."/>
            <person name="Lalanne C."/>
            <person name="Gautier V."/>
            <person name="Ament-Velasquez S.L."/>
            <person name="Kruys A."/>
            <person name="Hutchinson M.I."/>
            <person name="Powell A.J."/>
            <person name="Barry K."/>
            <person name="Miller A.N."/>
            <person name="Grigoriev I.V."/>
            <person name="Debuchy R."/>
            <person name="Gladieux P."/>
            <person name="Thoren M.H."/>
            <person name="Johannesson H."/>
        </authorList>
    </citation>
    <scope>NUCLEOTIDE SEQUENCE</scope>
    <source>
        <strain evidence="1">CBS 892.96</strain>
    </source>
</reference>
<sequence length="159" mass="17775">MPPSPSFDHQFRVVEPDTSRLLPPPRAEFKRVEHHVRVQGKLVLVKSISTADLPNTPPLSTGLTSSRSTTPVGYEFALGGHLQAEVEKRGRSMDDPETVHEKLGAIRDRQWRGYGIGGAGNIRRPTDVVQFPSMPTEKRWNLREIFGLSSGPKNTKRQI</sequence>
<dbReference type="Proteomes" id="UP001302321">
    <property type="component" value="Unassembled WGS sequence"/>
</dbReference>
<accession>A0AAN6VY90</accession>
<name>A0AAN6VY90_9PEZI</name>
<gene>
    <name evidence="1" type="ORF">QBC36DRAFT_338859</name>
</gene>
<dbReference type="AlphaFoldDB" id="A0AAN6VY90"/>